<sequence length="50" mass="5528">MKYGCTRTSAKDKQDDELQRHALVAEGAAARTVGWSNATYYRHRSIAGVS</sequence>
<dbReference type="EMBL" id="JAKLTQ010000010">
    <property type="protein sequence ID" value="MCG2623009.1"/>
    <property type="molecule type" value="Genomic_DNA"/>
</dbReference>
<accession>A0ABS9L966</accession>
<evidence type="ECO:0000313" key="2">
    <source>
        <dbReference type="Proteomes" id="UP001165368"/>
    </source>
</evidence>
<proteinExistence type="predicted"/>
<organism evidence="1 2">
    <name type="scientific">Arthrobacter hankyongi</name>
    <dbReference type="NCBI Taxonomy" id="2904801"/>
    <lineage>
        <taxon>Bacteria</taxon>
        <taxon>Bacillati</taxon>
        <taxon>Actinomycetota</taxon>
        <taxon>Actinomycetes</taxon>
        <taxon>Micrococcales</taxon>
        <taxon>Micrococcaceae</taxon>
        <taxon>Arthrobacter</taxon>
    </lineage>
</organism>
<reference evidence="1" key="1">
    <citation type="submission" date="2022-01" db="EMBL/GenBank/DDBJ databases">
        <authorList>
            <person name="Jo J.-H."/>
            <person name="Im W.-T."/>
        </authorList>
    </citation>
    <scope>NUCLEOTIDE SEQUENCE</scope>
    <source>
        <strain evidence="1">I2-34</strain>
    </source>
</reference>
<protein>
    <submittedName>
        <fullName evidence="1">Uncharacterized protein</fullName>
    </submittedName>
</protein>
<gene>
    <name evidence="1" type="ORF">LVY72_13990</name>
</gene>
<evidence type="ECO:0000313" key="1">
    <source>
        <dbReference type="EMBL" id="MCG2623009.1"/>
    </source>
</evidence>
<keyword evidence="2" id="KW-1185">Reference proteome</keyword>
<dbReference type="Proteomes" id="UP001165368">
    <property type="component" value="Unassembled WGS sequence"/>
</dbReference>
<name>A0ABS9L966_9MICC</name>
<dbReference type="RefSeq" id="WP_237821889.1">
    <property type="nucleotide sequence ID" value="NZ_JAKLTQ010000010.1"/>
</dbReference>
<comment type="caution">
    <text evidence="1">The sequence shown here is derived from an EMBL/GenBank/DDBJ whole genome shotgun (WGS) entry which is preliminary data.</text>
</comment>